<dbReference type="Pfam" id="PF00903">
    <property type="entry name" value="Glyoxalase"/>
    <property type="match status" value="1"/>
</dbReference>
<reference evidence="3" key="1">
    <citation type="journal article" date="2019" name="Int. J. Syst. Evol. Microbiol.">
        <title>The Global Catalogue of Microorganisms (GCM) 10K type strain sequencing project: providing services to taxonomists for standard genome sequencing and annotation.</title>
        <authorList>
            <consortium name="The Broad Institute Genomics Platform"/>
            <consortium name="The Broad Institute Genome Sequencing Center for Infectious Disease"/>
            <person name="Wu L."/>
            <person name="Ma J."/>
        </authorList>
    </citation>
    <scope>NUCLEOTIDE SEQUENCE [LARGE SCALE GENOMIC DNA]</scope>
    <source>
        <strain evidence="3">CCUG 58938</strain>
    </source>
</reference>
<dbReference type="InterPro" id="IPR037523">
    <property type="entry name" value="VOC_core"/>
</dbReference>
<dbReference type="RefSeq" id="WP_377583303.1">
    <property type="nucleotide sequence ID" value="NZ_JBHTKA010000008.1"/>
</dbReference>
<evidence type="ECO:0000313" key="3">
    <source>
        <dbReference type="Proteomes" id="UP001597112"/>
    </source>
</evidence>
<dbReference type="Gene3D" id="3.10.180.10">
    <property type="entry name" value="2,3-Dihydroxybiphenyl 1,2-Dioxygenase, domain 1"/>
    <property type="match status" value="1"/>
</dbReference>
<evidence type="ECO:0000313" key="2">
    <source>
        <dbReference type="EMBL" id="MFD1002317.1"/>
    </source>
</evidence>
<organism evidence="2 3">
    <name type="scientific">Ohtaekwangia kribbensis</name>
    <dbReference type="NCBI Taxonomy" id="688913"/>
    <lineage>
        <taxon>Bacteria</taxon>
        <taxon>Pseudomonadati</taxon>
        <taxon>Bacteroidota</taxon>
        <taxon>Cytophagia</taxon>
        <taxon>Cytophagales</taxon>
        <taxon>Fulvivirgaceae</taxon>
        <taxon>Ohtaekwangia</taxon>
    </lineage>
</organism>
<accession>A0ABW3K8I1</accession>
<dbReference type="SUPFAM" id="SSF54593">
    <property type="entry name" value="Glyoxalase/Bleomycin resistance protein/Dihydroxybiphenyl dioxygenase"/>
    <property type="match status" value="1"/>
</dbReference>
<dbReference type="InterPro" id="IPR050383">
    <property type="entry name" value="GlyoxalaseI/FosfomycinResist"/>
</dbReference>
<name>A0ABW3K8I1_9BACT</name>
<dbReference type="PANTHER" id="PTHR21366:SF22">
    <property type="entry name" value="VOC DOMAIN-CONTAINING PROTEIN"/>
    <property type="match status" value="1"/>
</dbReference>
<gene>
    <name evidence="2" type="ORF">ACFQ21_23530</name>
</gene>
<proteinExistence type="predicted"/>
<dbReference type="PANTHER" id="PTHR21366">
    <property type="entry name" value="GLYOXALASE FAMILY PROTEIN"/>
    <property type="match status" value="1"/>
</dbReference>
<dbReference type="Proteomes" id="UP001597112">
    <property type="component" value="Unassembled WGS sequence"/>
</dbReference>
<dbReference type="InterPro" id="IPR004360">
    <property type="entry name" value="Glyas_Fos-R_dOase_dom"/>
</dbReference>
<sequence>MNLIKIKETCLYIRDLDKAKEFYSDVLGLPVISYVKDKHIFFRAGSSVLLCFNPDDSMHKTSPPAHYGNGKLHFAFEVPAQEYNTTKEEIKAKGIAITDQVIWKSGKESFYFEDPEGNILEVVPDKGIWD</sequence>
<comment type="caution">
    <text evidence="2">The sequence shown here is derived from an EMBL/GenBank/DDBJ whole genome shotgun (WGS) entry which is preliminary data.</text>
</comment>
<keyword evidence="3" id="KW-1185">Reference proteome</keyword>
<protein>
    <submittedName>
        <fullName evidence="2">VOC family protein</fullName>
    </submittedName>
</protein>
<evidence type="ECO:0000259" key="1">
    <source>
        <dbReference type="PROSITE" id="PS51819"/>
    </source>
</evidence>
<dbReference type="EMBL" id="JBHTKA010000008">
    <property type="protein sequence ID" value="MFD1002317.1"/>
    <property type="molecule type" value="Genomic_DNA"/>
</dbReference>
<feature type="domain" description="VOC" evidence="1">
    <location>
        <begin position="5"/>
        <end position="125"/>
    </location>
</feature>
<dbReference type="PROSITE" id="PS51819">
    <property type="entry name" value="VOC"/>
    <property type="match status" value="1"/>
</dbReference>
<dbReference type="InterPro" id="IPR029068">
    <property type="entry name" value="Glyas_Bleomycin-R_OHBP_Dase"/>
</dbReference>